<protein>
    <submittedName>
        <fullName evidence="1">Uncharacterized protein</fullName>
    </submittedName>
</protein>
<accession>A0ACB7ZKX3</accession>
<proteinExistence type="predicted"/>
<organism evidence="1 2">
    <name type="scientific">Vaccinium darrowii</name>
    <dbReference type="NCBI Taxonomy" id="229202"/>
    <lineage>
        <taxon>Eukaryota</taxon>
        <taxon>Viridiplantae</taxon>
        <taxon>Streptophyta</taxon>
        <taxon>Embryophyta</taxon>
        <taxon>Tracheophyta</taxon>
        <taxon>Spermatophyta</taxon>
        <taxon>Magnoliopsida</taxon>
        <taxon>eudicotyledons</taxon>
        <taxon>Gunneridae</taxon>
        <taxon>Pentapetalae</taxon>
        <taxon>asterids</taxon>
        <taxon>Ericales</taxon>
        <taxon>Ericaceae</taxon>
        <taxon>Vaccinioideae</taxon>
        <taxon>Vaccinieae</taxon>
        <taxon>Vaccinium</taxon>
    </lineage>
</organism>
<evidence type="ECO:0000313" key="1">
    <source>
        <dbReference type="EMBL" id="KAH7866159.1"/>
    </source>
</evidence>
<evidence type="ECO:0000313" key="2">
    <source>
        <dbReference type="Proteomes" id="UP000828048"/>
    </source>
</evidence>
<keyword evidence="2" id="KW-1185">Reference proteome</keyword>
<sequence>MASTTATTTRCRLRFLVVATLLLSSYLVPSTAQVKGCPFTTMYTFGDGDSSTSDGSTMSDLLASAVHLPSPKPYTNESPSAEFLHGATFATAGATVMNTVFFVERVIQFPLHPLKQSLDGQIKSFFASLRGTKQDLHRAMLFLDQVGANDYKLAFLQGKSIKEVSSYVPKVVEGIKKIVRELINGGATHLFITGVSPMGCLPGYLTLFRNKDRMHYHSDCHRGLNAFTTLHNDHLQQALMELRLEFPRVQIVYGDYYKAFMALLRNRVLLGFRKETLTKACCGFGGPYNFHPEKMCGNKGVKVCSNPTAYVHWDGFHLTQEALKHVVEAFMSGTGFVYPEFKFPAVMHCKM</sequence>
<dbReference type="Proteomes" id="UP000828048">
    <property type="component" value="Chromosome 9"/>
</dbReference>
<dbReference type="EMBL" id="CM037159">
    <property type="protein sequence ID" value="KAH7866159.1"/>
    <property type="molecule type" value="Genomic_DNA"/>
</dbReference>
<comment type="caution">
    <text evidence="1">The sequence shown here is derived from an EMBL/GenBank/DDBJ whole genome shotgun (WGS) entry which is preliminary data.</text>
</comment>
<gene>
    <name evidence="1" type="ORF">Vadar_016520</name>
</gene>
<name>A0ACB7ZKX3_9ERIC</name>
<reference evidence="1 2" key="1">
    <citation type="journal article" date="2021" name="Hortic Res">
        <title>High-quality reference genome and annotation aids understanding of berry development for evergreen blueberry (Vaccinium darrowii).</title>
        <authorList>
            <person name="Yu J."/>
            <person name="Hulse-Kemp A.M."/>
            <person name="Babiker E."/>
            <person name="Staton M."/>
        </authorList>
    </citation>
    <scope>NUCLEOTIDE SEQUENCE [LARGE SCALE GENOMIC DNA]</scope>
    <source>
        <strain evidence="2">cv. NJ 8807/NJ 8810</strain>
        <tissue evidence="1">Young leaf</tissue>
    </source>
</reference>